<evidence type="ECO:0008006" key="5">
    <source>
        <dbReference type="Google" id="ProtNLM"/>
    </source>
</evidence>
<dbReference type="RefSeq" id="WP_123209761.1">
    <property type="nucleotide sequence ID" value="NZ_JBHTHO010000012.1"/>
</dbReference>
<name>A0A3N0ARI0_9ACTN</name>
<gene>
    <name evidence="3" type="ORF">DMP06_10950</name>
</gene>
<dbReference type="AlphaFoldDB" id="A0A3N0ARI0"/>
<comment type="caution">
    <text evidence="3">The sequence shown here is derived from an EMBL/GenBank/DDBJ whole genome shotgun (WGS) entry which is preliminary data.</text>
</comment>
<dbReference type="Gene3D" id="2.40.40.10">
    <property type="entry name" value="RlpA-like domain"/>
    <property type="match status" value="1"/>
</dbReference>
<evidence type="ECO:0000256" key="2">
    <source>
        <dbReference type="SAM" id="SignalP"/>
    </source>
</evidence>
<evidence type="ECO:0000313" key="3">
    <source>
        <dbReference type="EMBL" id="RNL37435.1"/>
    </source>
</evidence>
<proteinExistence type="predicted"/>
<evidence type="ECO:0000256" key="1">
    <source>
        <dbReference type="SAM" id="MobiDB-lite"/>
    </source>
</evidence>
<evidence type="ECO:0000313" key="4">
    <source>
        <dbReference type="Proteomes" id="UP000269591"/>
    </source>
</evidence>
<sequence>MARRASHTGRKRRVLPFVAGAFSLLALAVAASAFMLQPAVASHDVDSTTVGIGSLQRSVTEDATSAQPADDASIASETSSLTSASTRTITVKDPDPVIVITAYDQTNPNTVNAAMKLGTTDPLPTAPHILPDESDGWSLGSASAYSFADNDDGKGNFGTDVTASGVPLTDSGLTVAVPESQSYLIGHAVAVRYGETIVVATVTDTGGFAGYGRALDLAPGVWKLFGATDVHDWGVRDVYYKFL</sequence>
<feature type="chain" id="PRO_5018081156" description="3D domain-containing protein" evidence="2">
    <location>
        <begin position="42"/>
        <end position="243"/>
    </location>
</feature>
<keyword evidence="2" id="KW-0732">Signal</keyword>
<organism evidence="3 4">
    <name type="scientific">Slackia equolifaciens</name>
    <dbReference type="NCBI Taxonomy" id="498718"/>
    <lineage>
        <taxon>Bacteria</taxon>
        <taxon>Bacillati</taxon>
        <taxon>Actinomycetota</taxon>
        <taxon>Coriobacteriia</taxon>
        <taxon>Eggerthellales</taxon>
        <taxon>Eggerthellaceae</taxon>
        <taxon>Slackia</taxon>
    </lineage>
</organism>
<protein>
    <recommendedName>
        <fullName evidence="5">3D domain-containing protein</fullName>
    </recommendedName>
</protein>
<feature type="region of interest" description="Disordered" evidence="1">
    <location>
        <begin position="61"/>
        <end position="87"/>
    </location>
</feature>
<dbReference type="EMBL" id="QIBX01000029">
    <property type="protein sequence ID" value="RNL37435.1"/>
    <property type="molecule type" value="Genomic_DNA"/>
</dbReference>
<keyword evidence="4" id="KW-1185">Reference proteome</keyword>
<dbReference type="InterPro" id="IPR036908">
    <property type="entry name" value="RlpA-like_sf"/>
</dbReference>
<feature type="compositionally biased region" description="Low complexity" evidence="1">
    <location>
        <begin position="72"/>
        <end position="87"/>
    </location>
</feature>
<dbReference type="Proteomes" id="UP000269591">
    <property type="component" value="Unassembled WGS sequence"/>
</dbReference>
<feature type="signal peptide" evidence="2">
    <location>
        <begin position="1"/>
        <end position="41"/>
    </location>
</feature>
<accession>A0A3N0ARI0</accession>
<reference evidence="4" key="1">
    <citation type="submission" date="2018-05" db="EMBL/GenBank/DDBJ databases">
        <title>Genome Sequencing of selected type strains of the family Eggerthellaceae.</title>
        <authorList>
            <person name="Danylec N."/>
            <person name="Stoll D.A."/>
            <person name="Doetsch A."/>
            <person name="Huch M."/>
        </authorList>
    </citation>
    <scope>NUCLEOTIDE SEQUENCE [LARGE SCALE GENOMIC DNA]</scope>
    <source>
        <strain evidence="4">DSM 24851</strain>
    </source>
</reference>
<dbReference type="OrthoDB" id="3194736at2"/>